<reference evidence="1 2" key="1">
    <citation type="submission" date="2016-12" db="EMBL/GenBank/DDBJ databases">
        <authorList>
            <person name="Song W.-J."/>
            <person name="Kurnit D.M."/>
        </authorList>
    </citation>
    <scope>NUCLEOTIDE SEQUENCE [LARGE SCALE GENOMIC DNA]</scope>
    <source>
        <strain evidence="1 2">STM7296</strain>
    </source>
</reference>
<dbReference type="STRING" id="1247936.BN2475_340016"/>
<protein>
    <submittedName>
        <fullName evidence="1">Uncharacterized protein</fullName>
    </submittedName>
</protein>
<keyword evidence="2" id="KW-1185">Reference proteome</keyword>
<dbReference type="EMBL" id="CYGX02000034">
    <property type="protein sequence ID" value="SIT41967.1"/>
    <property type="molecule type" value="Genomic_DNA"/>
</dbReference>
<dbReference type="AlphaFoldDB" id="A0A1N7S3M2"/>
<dbReference type="Proteomes" id="UP000187012">
    <property type="component" value="Unassembled WGS sequence"/>
</dbReference>
<name>A0A1N7S3M2_9BURK</name>
<accession>A0A1N7S3M2</accession>
<sequence>MERSLPNADHCIDTRPEDPSRQLLRDYVGRTASRTVGAFLRAFRNGGKVAKYRDGSKASAA</sequence>
<evidence type="ECO:0000313" key="1">
    <source>
        <dbReference type="EMBL" id="SIT41967.1"/>
    </source>
</evidence>
<evidence type="ECO:0000313" key="2">
    <source>
        <dbReference type="Proteomes" id="UP000187012"/>
    </source>
</evidence>
<gene>
    <name evidence="1" type="ORF">BN2475_340016</name>
</gene>
<proteinExistence type="predicted"/>
<organism evidence="1 2">
    <name type="scientific">Paraburkholderia ribeironis</name>
    <dbReference type="NCBI Taxonomy" id="1247936"/>
    <lineage>
        <taxon>Bacteria</taxon>
        <taxon>Pseudomonadati</taxon>
        <taxon>Pseudomonadota</taxon>
        <taxon>Betaproteobacteria</taxon>
        <taxon>Burkholderiales</taxon>
        <taxon>Burkholderiaceae</taxon>
        <taxon>Paraburkholderia</taxon>
    </lineage>
</organism>